<gene>
    <name evidence="4" type="ORF">AV274_1205</name>
</gene>
<reference evidence="4 5" key="1">
    <citation type="submission" date="2016-05" db="EMBL/GenBank/DDBJ databases">
        <title>Nuclear genome of Blastocystis sp. subtype 1 NandII.</title>
        <authorList>
            <person name="Gentekaki E."/>
            <person name="Curtis B."/>
            <person name="Stairs C."/>
            <person name="Eme L."/>
            <person name="Herman E."/>
            <person name="Klimes V."/>
            <person name="Arias M.C."/>
            <person name="Elias M."/>
            <person name="Hilliou F."/>
            <person name="Klute M."/>
            <person name="Malik S.-B."/>
            <person name="Pightling A."/>
            <person name="Rachubinski R."/>
            <person name="Salas D."/>
            <person name="Schlacht A."/>
            <person name="Suga H."/>
            <person name="Archibald J."/>
            <person name="Ball S.G."/>
            <person name="Clark G."/>
            <person name="Dacks J."/>
            <person name="Van Der Giezen M."/>
            <person name="Tsaousis A."/>
            <person name="Roger A."/>
        </authorList>
    </citation>
    <scope>NUCLEOTIDE SEQUENCE [LARGE SCALE GENOMIC DNA]</scope>
    <source>
        <strain evidence="5">ATCC 50177 / NandII</strain>
    </source>
</reference>
<dbReference type="Gene3D" id="3.40.50.12780">
    <property type="entry name" value="N-terminal domain of ligase-like"/>
    <property type="match status" value="1"/>
</dbReference>
<protein>
    <submittedName>
        <fullName evidence="4">AMP-binding domain protein</fullName>
    </submittedName>
</protein>
<evidence type="ECO:0000256" key="2">
    <source>
        <dbReference type="ARBA" id="ARBA00022598"/>
    </source>
</evidence>
<dbReference type="SUPFAM" id="SSF56801">
    <property type="entry name" value="Acetyl-CoA synthetase-like"/>
    <property type="match status" value="1"/>
</dbReference>
<dbReference type="EMBL" id="LXWW01000047">
    <property type="protein sequence ID" value="OAO17048.1"/>
    <property type="molecule type" value="Genomic_DNA"/>
</dbReference>
<dbReference type="GO" id="GO:0031956">
    <property type="term" value="F:medium-chain fatty acid-CoA ligase activity"/>
    <property type="evidence" value="ECO:0007669"/>
    <property type="project" value="TreeGrafter"/>
</dbReference>
<sequence>MRIPAASRVESNPCCSLRFRSESKTRVNLQVSAGNLNQMLAFKGVKMMAVRNVRLASTVVECAREAVKTLPYKNAVKFCGEKEHFNYTQFLDKIRMLSNGFYELGMKPGDSVLTWTDNRSETLASFYACAMTGLRCVTVDPSIKEADVLVDILREVNPSTVIYNPSAKKDAREGVLCELVPELAKAERAVVQEPVHSRSFPKLRTVCSTSWEHSAVDGVLNFRALLVDKTYPDLVAEVSKRLEKEPETVLLRSYAYSEGKVWKSRDITQKQVSDWAARVAAKLELTADSVVCLDLPLFLPLSLVSAVACMQKNAMLVVPAAERCYASTLEKVGKENATQIVTSEQNAALLKHEAPATLKMGLYPTECGVCKPMTGLKTVSF</sequence>
<comment type="similarity">
    <text evidence="1">Belongs to the ATP-dependent AMP-binding enzyme family.</text>
</comment>
<evidence type="ECO:0000313" key="4">
    <source>
        <dbReference type="EMBL" id="OAO17048.1"/>
    </source>
</evidence>
<dbReference type="AlphaFoldDB" id="A0A196SJ33"/>
<dbReference type="PANTHER" id="PTHR43201:SF5">
    <property type="entry name" value="MEDIUM-CHAIN ACYL-COA LIGASE ACSF2, MITOCHONDRIAL"/>
    <property type="match status" value="1"/>
</dbReference>
<evidence type="ECO:0000256" key="1">
    <source>
        <dbReference type="ARBA" id="ARBA00006432"/>
    </source>
</evidence>
<evidence type="ECO:0000259" key="3">
    <source>
        <dbReference type="Pfam" id="PF00501"/>
    </source>
</evidence>
<dbReference type="InterPro" id="IPR042099">
    <property type="entry name" value="ANL_N_sf"/>
</dbReference>
<feature type="domain" description="AMP-dependent synthetase/ligase" evidence="3">
    <location>
        <begin position="65"/>
        <end position="184"/>
    </location>
</feature>
<proteinExistence type="inferred from homology"/>
<comment type="caution">
    <text evidence="4">The sequence shown here is derived from an EMBL/GenBank/DDBJ whole genome shotgun (WGS) entry which is preliminary data.</text>
</comment>
<dbReference type="InterPro" id="IPR000873">
    <property type="entry name" value="AMP-dep_synth/lig_dom"/>
</dbReference>
<dbReference type="Proteomes" id="UP000078348">
    <property type="component" value="Unassembled WGS sequence"/>
</dbReference>
<evidence type="ECO:0000313" key="5">
    <source>
        <dbReference type="Proteomes" id="UP000078348"/>
    </source>
</evidence>
<keyword evidence="2" id="KW-0436">Ligase</keyword>
<accession>A0A196SJ33</accession>
<dbReference type="OrthoDB" id="10253869at2759"/>
<organism evidence="4 5">
    <name type="scientific">Blastocystis sp. subtype 1 (strain ATCC 50177 / NandII)</name>
    <dbReference type="NCBI Taxonomy" id="478820"/>
    <lineage>
        <taxon>Eukaryota</taxon>
        <taxon>Sar</taxon>
        <taxon>Stramenopiles</taxon>
        <taxon>Bigyra</taxon>
        <taxon>Opalozoa</taxon>
        <taxon>Opalinata</taxon>
        <taxon>Blastocystidae</taxon>
        <taxon>Blastocystis</taxon>
    </lineage>
</organism>
<dbReference type="Pfam" id="PF00501">
    <property type="entry name" value="AMP-binding"/>
    <property type="match status" value="1"/>
</dbReference>
<name>A0A196SJ33_BLAHN</name>
<dbReference type="PANTHER" id="PTHR43201">
    <property type="entry name" value="ACYL-COA SYNTHETASE"/>
    <property type="match status" value="1"/>
</dbReference>
<keyword evidence="5" id="KW-1185">Reference proteome</keyword>
<dbReference type="STRING" id="478820.A0A196SJ33"/>
<dbReference type="GO" id="GO:0006631">
    <property type="term" value="P:fatty acid metabolic process"/>
    <property type="evidence" value="ECO:0007669"/>
    <property type="project" value="TreeGrafter"/>
</dbReference>